<keyword evidence="2" id="KW-1185">Reference proteome</keyword>
<dbReference type="EMBL" id="CP036200">
    <property type="protein sequence ID" value="QBF84390.1"/>
    <property type="molecule type" value="Genomic_DNA"/>
</dbReference>
<dbReference type="RefSeq" id="WP_130602453.1">
    <property type="nucleotide sequence ID" value="NZ_CP036200.1"/>
</dbReference>
<name>A0A411PLH5_9GAMM</name>
<evidence type="ECO:0008006" key="3">
    <source>
        <dbReference type="Google" id="ProtNLM"/>
    </source>
</evidence>
<evidence type="ECO:0000313" key="2">
    <source>
        <dbReference type="Proteomes" id="UP000291106"/>
    </source>
</evidence>
<proteinExistence type="predicted"/>
<sequence length="180" mass="20680">MTVTPGLEYHWLFNDKLTFESYLDLGYGHNFTNSSNVGIVSLGTAAVYQIDMPEYTPIWTNRLFWASYRSSINDNSDRFAVYQAGLDFGLGYNWRAFNRNMEPRLFVSGRWFFDDLTFANPEGDDVVSNYTYELGATIKFDKPIGWDVFGWDGLKLDRLGVSYQNGGGIIVWRLIFSLPI</sequence>
<accession>A0A411PLH5</accession>
<dbReference type="Proteomes" id="UP000291106">
    <property type="component" value="Chromosome"/>
</dbReference>
<dbReference type="AlphaFoldDB" id="A0A411PLH5"/>
<dbReference type="KEGG" id="smai:EXU30_18225"/>
<dbReference type="OrthoDB" id="6254608at2"/>
<evidence type="ECO:0000313" key="1">
    <source>
        <dbReference type="EMBL" id="QBF84390.1"/>
    </source>
</evidence>
<protein>
    <recommendedName>
        <fullName evidence="3">Solitary outer membrane autotransporter beta-barrel domain-containing protein</fullName>
    </recommendedName>
</protein>
<organism evidence="1 2">
    <name type="scientific">Shewanella maritima</name>
    <dbReference type="NCBI Taxonomy" id="2520507"/>
    <lineage>
        <taxon>Bacteria</taxon>
        <taxon>Pseudomonadati</taxon>
        <taxon>Pseudomonadota</taxon>
        <taxon>Gammaproteobacteria</taxon>
        <taxon>Alteromonadales</taxon>
        <taxon>Shewanellaceae</taxon>
        <taxon>Shewanella</taxon>
    </lineage>
</organism>
<reference evidence="1 2" key="1">
    <citation type="submission" date="2019-02" db="EMBL/GenBank/DDBJ databases">
        <title>Shewanella sp. D4-2 isolated from Dokdo Island.</title>
        <authorList>
            <person name="Baek K."/>
        </authorList>
    </citation>
    <scope>NUCLEOTIDE SEQUENCE [LARGE SCALE GENOMIC DNA]</scope>
    <source>
        <strain evidence="1 2">D4-2</strain>
    </source>
</reference>
<gene>
    <name evidence="1" type="ORF">EXU30_18225</name>
</gene>